<accession>A0A2W7VQ38</accession>
<dbReference type="Proteomes" id="UP000249177">
    <property type="component" value="Unassembled WGS sequence"/>
</dbReference>
<organism evidence="1 2">
    <name type="scientific">Flavobacterium aquariorum</name>
    <dbReference type="NCBI Taxonomy" id="2217670"/>
    <lineage>
        <taxon>Bacteria</taxon>
        <taxon>Pseudomonadati</taxon>
        <taxon>Bacteroidota</taxon>
        <taxon>Flavobacteriia</taxon>
        <taxon>Flavobacteriales</taxon>
        <taxon>Flavobacteriaceae</taxon>
        <taxon>Flavobacterium</taxon>
    </lineage>
</organism>
<gene>
    <name evidence="1" type="ORF">DOS84_06410</name>
</gene>
<keyword evidence="2" id="KW-1185">Reference proteome</keyword>
<dbReference type="RefSeq" id="WP_111409287.1">
    <property type="nucleotide sequence ID" value="NZ_QKXH01000003.1"/>
</dbReference>
<comment type="caution">
    <text evidence="1">The sequence shown here is derived from an EMBL/GenBank/DDBJ whole genome shotgun (WGS) entry which is preliminary data.</text>
</comment>
<dbReference type="OrthoDB" id="708444at2"/>
<dbReference type="AlphaFoldDB" id="A0A2W7VQ38"/>
<evidence type="ECO:0000313" key="2">
    <source>
        <dbReference type="Proteomes" id="UP000249177"/>
    </source>
</evidence>
<evidence type="ECO:0000313" key="1">
    <source>
        <dbReference type="EMBL" id="PZX94252.1"/>
    </source>
</evidence>
<name>A0A2W7VQ38_9FLAO</name>
<proteinExistence type="predicted"/>
<dbReference type="EMBL" id="QKXH01000003">
    <property type="protein sequence ID" value="PZX94252.1"/>
    <property type="molecule type" value="Genomic_DNA"/>
</dbReference>
<sequence length="262" mass="30784">MIIKRNMILSLIVTLLANVILAQTNALKVVYYYPKDSLKFEKDDGELDYNYEGELYGKTTMIIHCESRFGYFEFVFKKKINKLSRIVEYKDGAVSEIFNFKTKHWEHEEGTNDYKGSRAKPLNTVVYSEHNLYAFVLVHDHGGILEKLKFQDFGNVVYWPEFDYSNCFISDENHDGKPEFYLSYMGESDGLDAKPFKQIIYAFSEKPNNKNYVKSKATSFYPAGNEDDVYNIEYDTNWKELPESIKAKSRKILKEHKIKYKM</sequence>
<reference evidence="1 2" key="1">
    <citation type="submission" date="2018-06" db="EMBL/GenBank/DDBJ databases">
        <title>Flavobacterium sp IMCC34762, genome.</title>
        <authorList>
            <person name="Joung Y."/>
            <person name="Cho J."/>
            <person name="Song J."/>
        </authorList>
    </citation>
    <scope>NUCLEOTIDE SEQUENCE [LARGE SCALE GENOMIC DNA]</scope>
    <source>
        <strain evidence="1 2">IMCC34762</strain>
    </source>
</reference>
<protein>
    <submittedName>
        <fullName evidence="1">Uncharacterized protein</fullName>
    </submittedName>
</protein>